<dbReference type="GO" id="GO:0015171">
    <property type="term" value="F:amino acid transmembrane transporter activity"/>
    <property type="evidence" value="ECO:0007669"/>
    <property type="project" value="TreeGrafter"/>
</dbReference>
<dbReference type="Proteomes" id="UP000266188">
    <property type="component" value="Unassembled WGS sequence"/>
</dbReference>
<dbReference type="GO" id="GO:0016020">
    <property type="term" value="C:membrane"/>
    <property type="evidence" value="ECO:0007669"/>
    <property type="project" value="UniProtKB-SubCell"/>
</dbReference>
<feature type="transmembrane region" description="Helical" evidence="8">
    <location>
        <begin position="160"/>
        <end position="179"/>
    </location>
</feature>
<keyword evidence="6 8" id="KW-0472">Membrane</keyword>
<dbReference type="PANTHER" id="PTHR43341">
    <property type="entry name" value="AMINO ACID PERMEASE"/>
    <property type="match status" value="1"/>
</dbReference>
<dbReference type="STRING" id="2070753.A0A3A2ZIM2"/>
<feature type="transmembrane region" description="Helical" evidence="8">
    <location>
        <begin position="84"/>
        <end position="106"/>
    </location>
</feature>
<evidence type="ECO:0000256" key="3">
    <source>
        <dbReference type="ARBA" id="ARBA00022692"/>
    </source>
</evidence>
<protein>
    <submittedName>
        <fullName evidence="10">General amino-acid permease GAP1</fullName>
    </submittedName>
</protein>
<accession>A0A3A2ZIM2</accession>
<keyword evidence="3 8" id="KW-0812">Transmembrane</keyword>
<evidence type="ECO:0000256" key="6">
    <source>
        <dbReference type="ARBA" id="ARBA00023136"/>
    </source>
</evidence>
<keyword evidence="11" id="KW-1185">Reference proteome</keyword>
<comment type="subcellular location">
    <subcellularLocation>
        <location evidence="1">Membrane</location>
        <topology evidence="1">Multi-pass membrane protein</topology>
    </subcellularLocation>
</comment>
<feature type="domain" description="Amino acid permease/ SLC12A" evidence="9">
    <location>
        <begin position="81"/>
        <end position="461"/>
    </location>
</feature>
<feature type="transmembrane region" description="Helical" evidence="8">
    <location>
        <begin position="221"/>
        <end position="243"/>
    </location>
</feature>
<keyword evidence="4" id="KW-0029">Amino-acid transport</keyword>
<feature type="transmembrane region" description="Helical" evidence="8">
    <location>
        <begin position="304"/>
        <end position="325"/>
    </location>
</feature>
<evidence type="ECO:0000256" key="1">
    <source>
        <dbReference type="ARBA" id="ARBA00004141"/>
    </source>
</evidence>
<feature type="region of interest" description="Disordered" evidence="7">
    <location>
        <begin position="1"/>
        <end position="24"/>
    </location>
</feature>
<organism evidence="10 11">
    <name type="scientific">Aspergillus sclerotialis</name>
    <dbReference type="NCBI Taxonomy" id="2070753"/>
    <lineage>
        <taxon>Eukaryota</taxon>
        <taxon>Fungi</taxon>
        <taxon>Dikarya</taxon>
        <taxon>Ascomycota</taxon>
        <taxon>Pezizomycotina</taxon>
        <taxon>Eurotiomycetes</taxon>
        <taxon>Eurotiomycetidae</taxon>
        <taxon>Eurotiales</taxon>
        <taxon>Aspergillaceae</taxon>
        <taxon>Aspergillus</taxon>
        <taxon>Aspergillus subgen. Polypaecilum</taxon>
    </lineage>
</organism>
<dbReference type="Pfam" id="PF00324">
    <property type="entry name" value="AA_permease"/>
    <property type="match status" value="1"/>
</dbReference>
<feature type="transmembrane region" description="Helical" evidence="8">
    <location>
        <begin position="430"/>
        <end position="452"/>
    </location>
</feature>
<sequence>MEKDSVEPKLGPTGPSDSIESYGETEPVKAGVFQRMVDSFKRDPNARVTTTTASHGREFDAENAAANTAASPLHRKLKARHMQMIAIGGSIGTGLFVGSGSVLATGGPASLLIAYVIIGVMVYCMIHALGELAVIFPVAGSFAHYSTRFLDPSWGFAMGWNYAMSWLATLPLEIVAASMTVDYWKPGVSNAAWVAIFWTVIVSINLFGVRGYGEGEFVFSLIKVIAIIGFIILGIILDCGGGPQGGYIGGKNFLDPGAFNNGFKGLCSVFVNAAFAFAGTELIGLASAETSNPRKSLPTAVKQIFWRIALFYVLALLMVGLLVPYTDPLLLSGDSDADANASPFVIAIKNAGISGLPSVMNVVIMIAVLSVGNASVYGSSRTLAALAEQGMAPRILGYIDRRGRPIWALMFSSAIGLLCFLAASDKQSTVFEWLMALSGLSTIFTWGSICLCHIRFRHAWKFWVGFAPVGYGEMSAKDLVESWFSAYLAFPVVILFYLFHKIKYRTGLYVRTKDIDLMTGRRDLDVQHLIALEKAEQAEWPKWKKVVKFFC</sequence>
<dbReference type="PROSITE" id="PS00218">
    <property type="entry name" value="AMINO_ACID_PERMEASE_1"/>
    <property type="match status" value="1"/>
</dbReference>
<feature type="transmembrane region" description="Helical" evidence="8">
    <location>
        <begin position="362"/>
        <end position="384"/>
    </location>
</feature>
<gene>
    <name evidence="10" type="ORF">PHISCL_05540</name>
</gene>
<dbReference type="AlphaFoldDB" id="A0A3A2ZIM2"/>
<evidence type="ECO:0000256" key="8">
    <source>
        <dbReference type="SAM" id="Phobius"/>
    </source>
</evidence>
<dbReference type="OrthoDB" id="3900342at2759"/>
<evidence type="ECO:0000259" key="9">
    <source>
        <dbReference type="Pfam" id="PF00324"/>
    </source>
</evidence>
<dbReference type="FunFam" id="1.20.1740.10:FF:000017">
    <property type="entry name" value="Amino acid permease"/>
    <property type="match status" value="1"/>
</dbReference>
<keyword evidence="2" id="KW-0813">Transport</keyword>
<feature type="transmembrane region" description="Helical" evidence="8">
    <location>
        <begin position="112"/>
        <end position="139"/>
    </location>
</feature>
<dbReference type="InterPro" id="IPR004840">
    <property type="entry name" value="Amino_acid_permease_CS"/>
</dbReference>
<feature type="transmembrane region" description="Helical" evidence="8">
    <location>
        <begin position="482"/>
        <end position="499"/>
    </location>
</feature>
<name>A0A3A2ZIM2_9EURO</name>
<feature type="transmembrane region" description="Helical" evidence="8">
    <location>
        <begin position="191"/>
        <end position="209"/>
    </location>
</feature>
<evidence type="ECO:0000256" key="5">
    <source>
        <dbReference type="ARBA" id="ARBA00022989"/>
    </source>
</evidence>
<keyword evidence="5 8" id="KW-1133">Transmembrane helix</keyword>
<feature type="transmembrane region" description="Helical" evidence="8">
    <location>
        <begin position="405"/>
        <end position="424"/>
    </location>
</feature>
<dbReference type="Gene3D" id="1.20.1740.10">
    <property type="entry name" value="Amino acid/polyamine transporter I"/>
    <property type="match status" value="1"/>
</dbReference>
<evidence type="ECO:0000313" key="10">
    <source>
        <dbReference type="EMBL" id="RJE22143.1"/>
    </source>
</evidence>
<evidence type="ECO:0000313" key="11">
    <source>
        <dbReference type="Proteomes" id="UP000266188"/>
    </source>
</evidence>
<feature type="transmembrane region" description="Helical" evidence="8">
    <location>
        <begin position="263"/>
        <end position="283"/>
    </location>
</feature>
<evidence type="ECO:0000256" key="2">
    <source>
        <dbReference type="ARBA" id="ARBA00022448"/>
    </source>
</evidence>
<evidence type="ECO:0000256" key="7">
    <source>
        <dbReference type="SAM" id="MobiDB-lite"/>
    </source>
</evidence>
<dbReference type="EMBL" id="MVGC01000184">
    <property type="protein sequence ID" value="RJE22143.1"/>
    <property type="molecule type" value="Genomic_DNA"/>
</dbReference>
<dbReference type="InterPro" id="IPR050524">
    <property type="entry name" value="APC_YAT"/>
</dbReference>
<reference evidence="11" key="1">
    <citation type="submission" date="2017-02" db="EMBL/GenBank/DDBJ databases">
        <authorList>
            <person name="Tafer H."/>
            <person name="Lopandic K."/>
        </authorList>
    </citation>
    <scope>NUCLEOTIDE SEQUENCE [LARGE SCALE GENOMIC DNA]</scope>
    <source>
        <strain evidence="11">CBS 366.77</strain>
    </source>
</reference>
<proteinExistence type="predicted"/>
<dbReference type="InterPro" id="IPR004841">
    <property type="entry name" value="AA-permease/SLC12A_dom"/>
</dbReference>
<dbReference type="PANTHER" id="PTHR43341:SF1">
    <property type="entry name" value="GENERAL AMINO-ACID PERMEASE GAP1"/>
    <property type="match status" value="1"/>
</dbReference>
<comment type="caution">
    <text evidence="10">The sequence shown here is derived from an EMBL/GenBank/DDBJ whole genome shotgun (WGS) entry which is preliminary data.</text>
</comment>
<evidence type="ECO:0000256" key="4">
    <source>
        <dbReference type="ARBA" id="ARBA00022970"/>
    </source>
</evidence>